<dbReference type="UniPathway" id="UPA00028">
    <property type="reaction ID" value="UER00005"/>
</dbReference>
<dbReference type="PANTHER" id="PTHR21299">
    <property type="entry name" value="CYTIDYLATE KINASE/PANTOATE-BETA-ALANINE LIGASE"/>
    <property type="match status" value="1"/>
</dbReference>
<dbReference type="HAMAP" id="MF_00158">
    <property type="entry name" value="PanC"/>
    <property type="match status" value="1"/>
</dbReference>
<feature type="binding site" evidence="8">
    <location>
        <position position="78"/>
    </location>
    <ligand>
        <name>beta-alanine</name>
        <dbReference type="ChEBI" id="CHEBI:57966"/>
    </ligand>
</feature>
<feature type="binding site" evidence="8">
    <location>
        <position position="195"/>
    </location>
    <ligand>
        <name>ATP</name>
        <dbReference type="ChEBI" id="CHEBI:30616"/>
    </ligand>
</feature>
<dbReference type="EC" id="6.3.2.1" evidence="8"/>
<keyword evidence="8" id="KW-0963">Cytoplasm</keyword>
<feature type="binding site" evidence="8">
    <location>
        <position position="172"/>
    </location>
    <ligand>
        <name>(R)-pantoate</name>
        <dbReference type="ChEBI" id="CHEBI:15980"/>
    </ligand>
</feature>
<accession>A0A1G7F4E5</accession>
<dbReference type="PANTHER" id="PTHR21299:SF1">
    <property type="entry name" value="PANTOATE--BETA-ALANINE LIGASE"/>
    <property type="match status" value="1"/>
</dbReference>
<evidence type="ECO:0000313" key="10">
    <source>
        <dbReference type="Proteomes" id="UP000182114"/>
    </source>
</evidence>
<feature type="active site" description="Proton donor" evidence="8">
    <location>
        <position position="54"/>
    </location>
</feature>
<evidence type="ECO:0000256" key="6">
    <source>
        <dbReference type="ARBA" id="ARBA00022840"/>
    </source>
</evidence>
<dbReference type="eggNOG" id="COG0414">
    <property type="taxonomic scope" value="Bacteria"/>
</dbReference>
<evidence type="ECO:0000256" key="1">
    <source>
        <dbReference type="ARBA" id="ARBA00004990"/>
    </source>
</evidence>
<comment type="function">
    <text evidence="8">Catalyzes the condensation of pantoate with beta-alanine in an ATP-dependent reaction via a pantoyl-adenylate intermediate.</text>
</comment>
<evidence type="ECO:0000313" key="9">
    <source>
        <dbReference type="EMBL" id="SDE70626.1"/>
    </source>
</evidence>
<feature type="binding site" evidence="8">
    <location>
        <begin position="203"/>
        <end position="206"/>
    </location>
    <ligand>
        <name>ATP</name>
        <dbReference type="ChEBI" id="CHEBI:30616"/>
    </ligand>
</feature>
<feature type="binding site" evidence="8">
    <location>
        <position position="78"/>
    </location>
    <ligand>
        <name>(R)-pantoate</name>
        <dbReference type="ChEBI" id="CHEBI:15980"/>
    </ligand>
</feature>
<dbReference type="InterPro" id="IPR014729">
    <property type="entry name" value="Rossmann-like_a/b/a_fold"/>
</dbReference>
<evidence type="ECO:0000256" key="4">
    <source>
        <dbReference type="ARBA" id="ARBA00022655"/>
    </source>
</evidence>
<dbReference type="GO" id="GO:0004592">
    <property type="term" value="F:pantoate-beta-alanine ligase activity"/>
    <property type="evidence" value="ECO:0007669"/>
    <property type="project" value="UniProtKB-UniRule"/>
</dbReference>
<keyword evidence="4 8" id="KW-0566">Pantothenate biosynthesis</keyword>
<dbReference type="Gene3D" id="3.30.1300.10">
    <property type="entry name" value="Pantoate-beta-alanine ligase, C-terminal domain"/>
    <property type="match status" value="1"/>
</dbReference>
<keyword evidence="6 8" id="KW-0067">ATP-binding</keyword>
<comment type="pathway">
    <text evidence="1 8">Cofactor biosynthesis; (R)-pantothenate biosynthesis; (R)-pantothenate from (R)-pantoate and beta-alanine: step 1/1.</text>
</comment>
<sequence length="298" mass="33949">MQISSNYISLRVVKYKQMLVIETKKELKDNLSAFISDSKSLGLVPTMGALHSGHLSLIEKASKENDQVVVSIFVNPTQFNNQNDLEKYPKTLENDLNLIKTVSNNIIVYTPSVEEIYQNNVSAEIYDFQGLDTVMEGEFRDNHFNGVGTIVEELLTSIAPNKAYFGEKDFQQLQIIKKLIQIKAIPVEIIGCPIVREESGLAMSSRNERLSTPMRKEAAFIYKTLKDAKEMFGTKNAIQVVEWVENQFENNEFLSLEYFQIADIDTLKSVTEKLNNKKYRAFIAVFVDDIRLIDNIAL</sequence>
<dbReference type="SUPFAM" id="SSF52374">
    <property type="entry name" value="Nucleotidylyl transferase"/>
    <property type="match status" value="1"/>
</dbReference>
<comment type="subcellular location">
    <subcellularLocation>
        <location evidence="8">Cytoplasm</location>
    </subcellularLocation>
</comment>
<dbReference type="GO" id="GO:0005829">
    <property type="term" value="C:cytosol"/>
    <property type="evidence" value="ECO:0007669"/>
    <property type="project" value="TreeGrafter"/>
</dbReference>
<gene>
    <name evidence="8" type="primary">panC</name>
    <name evidence="9" type="ORF">SAMN04487992_1039</name>
</gene>
<dbReference type="Pfam" id="PF02569">
    <property type="entry name" value="Pantoate_ligase"/>
    <property type="match status" value="1"/>
</dbReference>
<dbReference type="InterPro" id="IPR003721">
    <property type="entry name" value="Pantoate_ligase"/>
</dbReference>
<comment type="similarity">
    <text evidence="2 8">Belongs to the pantothenate synthetase family.</text>
</comment>
<evidence type="ECO:0000256" key="3">
    <source>
        <dbReference type="ARBA" id="ARBA00022598"/>
    </source>
</evidence>
<keyword evidence="10" id="KW-1185">Reference proteome</keyword>
<feature type="binding site" evidence="8">
    <location>
        <begin position="166"/>
        <end position="169"/>
    </location>
    <ligand>
        <name>ATP</name>
        <dbReference type="ChEBI" id="CHEBI:30616"/>
    </ligand>
</feature>
<reference evidence="10" key="1">
    <citation type="submission" date="2016-10" db="EMBL/GenBank/DDBJ databases">
        <authorList>
            <person name="Varghese N."/>
            <person name="Submissions S."/>
        </authorList>
    </citation>
    <scope>NUCLEOTIDE SEQUENCE [LARGE SCALE GENOMIC DNA]</scope>
    <source>
        <strain evidence="10">DSM 24729</strain>
    </source>
</reference>
<dbReference type="Gene3D" id="3.40.50.620">
    <property type="entry name" value="HUPs"/>
    <property type="match status" value="1"/>
</dbReference>
<dbReference type="NCBIfam" id="TIGR00125">
    <property type="entry name" value="cyt_tran_rel"/>
    <property type="match status" value="1"/>
</dbReference>
<evidence type="ECO:0000256" key="5">
    <source>
        <dbReference type="ARBA" id="ARBA00022741"/>
    </source>
</evidence>
<comment type="catalytic activity">
    <reaction evidence="7 8">
        <text>(R)-pantoate + beta-alanine + ATP = (R)-pantothenate + AMP + diphosphate + H(+)</text>
        <dbReference type="Rhea" id="RHEA:10912"/>
        <dbReference type="ChEBI" id="CHEBI:15378"/>
        <dbReference type="ChEBI" id="CHEBI:15980"/>
        <dbReference type="ChEBI" id="CHEBI:29032"/>
        <dbReference type="ChEBI" id="CHEBI:30616"/>
        <dbReference type="ChEBI" id="CHEBI:33019"/>
        <dbReference type="ChEBI" id="CHEBI:57966"/>
        <dbReference type="ChEBI" id="CHEBI:456215"/>
        <dbReference type="EC" id="6.3.2.1"/>
    </reaction>
</comment>
<dbReference type="InterPro" id="IPR004821">
    <property type="entry name" value="Cyt_trans-like"/>
</dbReference>
<feature type="binding site" evidence="8">
    <location>
        <begin position="47"/>
        <end position="54"/>
    </location>
    <ligand>
        <name>ATP</name>
        <dbReference type="ChEBI" id="CHEBI:30616"/>
    </ligand>
</feature>
<keyword evidence="5 8" id="KW-0547">Nucleotide-binding</keyword>
<protein>
    <recommendedName>
        <fullName evidence="8">Pantothenate synthetase</fullName>
        <shortName evidence="8">PS</shortName>
        <ecNumber evidence="8">6.3.2.1</ecNumber>
    </recommendedName>
    <alternativeName>
        <fullName evidence="8">Pantoate--beta-alanine ligase</fullName>
    </alternativeName>
    <alternativeName>
        <fullName evidence="8">Pantoate-activating enzyme</fullName>
    </alternativeName>
</protein>
<dbReference type="InterPro" id="IPR042176">
    <property type="entry name" value="Pantoate_ligase_C"/>
</dbReference>
<comment type="miscellaneous">
    <text evidence="8">The reaction proceeds by a bi uni uni bi ping pong mechanism.</text>
</comment>
<dbReference type="AlphaFoldDB" id="A0A1G7F4E5"/>
<evidence type="ECO:0000256" key="7">
    <source>
        <dbReference type="ARBA" id="ARBA00048258"/>
    </source>
</evidence>
<dbReference type="Proteomes" id="UP000182114">
    <property type="component" value="Unassembled WGS sequence"/>
</dbReference>
<proteinExistence type="inferred from homology"/>
<dbReference type="NCBIfam" id="TIGR00018">
    <property type="entry name" value="panC"/>
    <property type="match status" value="1"/>
</dbReference>
<comment type="subunit">
    <text evidence="8">Homodimer.</text>
</comment>
<keyword evidence="3 8" id="KW-0436">Ligase</keyword>
<evidence type="ECO:0000256" key="8">
    <source>
        <dbReference type="HAMAP-Rule" id="MF_00158"/>
    </source>
</evidence>
<evidence type="ECO:0000256" key="2">
    <source>
        <dbReference type="ARBA" id="ARBA00009256"/>
    </source>
</evidence>
<name>A0A1G7F4E5_9FLAO</name>
<organism evidence="9 10">
    <name type="scientific">Cellulophaga baltica</name>
    <dbReference type="NCBI Taxonomy" id="76594"/>
    <lineage>
        <taxon>Bacteria</taxon>
        <taxon>Pseudomonadati</taxon>
        <taxon>Bacteroidota</taxon>
        <taxon>Flavobacteriia</taxon>
        <taxon>Flavobacteriales</taxon>
        <taxon>Flavobacteriaceae</taxon>
        <taxon>Cellulophaga</taxon>
    </lineage>
</organism>
<dbReference type="GO" id="GO:0015940">
    <property type="term" value="P:pantothenate biosynthetic process"/>
    <property type="evidence" value="ECO:0007669"/>
    <property type="project" value="UniProtKB-UniRule"/>
</dbReference>
<dbReference type="EMBL" id="FNBD01000003">
    <property type="protein sequence ID" value="SDE70626.1"/>
    <property type="molecule type" value="Genomic_DNA"/>
</dbReference>
<dbReference type="GO" id="GO:0005524">
    <property type="term" value="F:ATP binding"/>
    <property type="evidence" value="ECO:0007669"/>
    <property type="project" value="UniProtKB-KW"/>
</dbReference>